<sequence>MRKAVVYTHGKRAGVLTEVSPREYRFTNDDDYNGQAISLTMPVGQKKFSFDGFPPFFEGLLPEGIMLEGLLRISKIDHKDYFSQLMATGADLVGAVTVEPMEDE</sequence>
<organism evidence="2 3">
    <name type="scientific">Flagellimonas halotolerans</name>
    <dbReference type="NCBI Taxonomy" id="3112164"/>
    <lineage>
        <taxon>Bacteria</taxon>
        <taxon>Pseudomonadati</taxon>
        <taxon>Bacteroidota</taxon>
        <taxon>Flavobacteriia</taxon>
        <taxon>Flavobacteriales</taxon>
        <taxon>Flavobacteriaceae</taxon>
        <taxon>Flagellimonas</taxon>
    </lineage>
</organism>
<dbReference type="NCBIfam" id="TIGR03071">
    <property type="entry name" value="couple_hipA"/>
    <property type="match status" value="1"/>
</dbReference>
<keyword evidence="3" id="KW-1185">Reference proteome</keyword>
<proteinExistence type="predicted"/>
<name>A0ABU6IRE7_9FLAO</name>
<evidence type="ECO:0000259" key="1">
    <source>
        <dbReference type="Pfam" id="PF13657"/>
    </source>
</evidence>
<accession>A0ABU6IRE7</accession>
<dbReference type="Proteomes" id="UP001355298">
    <property type="component" value="Unassembled WGS sequence"/>
</dbReference>
<dbReference type="EMBL" id="JAYMGW010000006">
    <property type="protein sequence ID" value="MEC4265591.1"/>
    <property type="molecule type" value="Genomic_DNA"/>
</dbReference>
<dbReference type="Pfam" id="PF13657">
    <property type="entry name" value="Couple_hipA"/>
    <property type="match status" value="1"/>
</dbReference>
<dbReference type="RefSeq" id="WP_326278595.1">
    <property type="nucleotide sequence ID" value="NZ_JAYKYV010000006.1"/>
</dbReference>
<reference evidence="2 3" key="1">
    <citation type="submission" date="2024-01" db="EMBL/GenBank/DDBJ databases">
        <title>The strains designed SYSU M86414 and SYSU M84420 isolated from the marine sediment in San Sha City (Hainan Province, China).</title>
        <authorList>
            <person name="Guo D."/>
        </authorList>
    </citation>
    <scope>NUCLEOTIDE SEQUENCE [LARGE SCALE GENOMIC DNA]</scope>
    <source>
        <strain evidence="2 3">SYSU M84420</strain>
    </source>
</reference>
<protein>
    <submittedName>
        <fullName evidence="2">HipA N-terminal domain-containing protein</fullName>
    </submittedName>
</protein>
<gene>
    <name evidence="2" type="ORF">VOP03_09550</name>
</gene>
<evidence type="ECO:0000313" key="2">
    <source>
        <dbReference type="EMBL" id="MEC4265591.1"/>
    </source>
</evidence>
<comment type="caution">
    <text evidence="2">The sequence shown here is derived from an EMBL/GenBank/DDBJ whole genome shotgun (WGS) entry which is preliminary data.</text>
</comment>
<dbReference type="InterPro" id="IPR017508">
    <property type="entry name" value="HipA_N1"/>
</dbReference>
<feature type="domain" description="HipA N-terminal subdomain 1" evidence="1">
    <location>
        <begin position="6"/>
        <end position="98"/>
    </location>
</feature>
<evidence type="ECO:0000313" key="3">
    <source>
        <dbReference type="Proteomes" id="UP001355298"/>
    </source>
</evidence>